<dbReference type="Gene3D" id="3.90.550.10">
    <property type="entry name" value="Spore Coat Polysaccharide Biosynthesis Protein SpsA, Chain A"/>
    <property type="match status" value="1"/>
</dbReference>
<protein>
    <submittedName>
        <fullName evidence="1">Spore coat polysaccharide biosynthesis protein SpsF</fullName>
    </submittedName>
</protein>
<dbReference type="PANTHER" id="PTHR42866:SF1">
    <property type="entry name" value="SPORE COAT POLYSACCHARIDE BIOSYNTHESIS PROTEIN SPSF"/>
    <property type="match status" value="1"/>
</dbReference>
<accession>A0A560FBL9</accession>
<dbReference type="RefSeq" id="WP_246172203.1">
    <property type="nucleotide sequence ID" value="NZ_VITN01000008.1"/>
</dbReference>
<proteinExistence type="predicted"/>
<dbReference type="PANTHER" id="PTHR42866">
    <property type="entry name" value="3-DEOXY-MANNO-OCTULOSONATE CYTIDYLYLTRANSFERASE"/>
    <property type="match status" value="1"/>
</dbReference>
<dbReference type="Pfam" id="PF02348">
    <property type="entry name" value="CTP_transf_3"/>
    <property type="match status" value="1"/>
</dbReference>
<evidence type="ECO:0000313" key="1">
    <source>
        <dbReference type="EMBL" id="TWB18965.1"/>
    </source>
</evidence>
<evidence type="ECO:0000313" key="2">
    <source>
        <dbReference type="Proteomes" id="UP000319859"/>
    </source>
</evidence>
<sequence>MTVPAQKPRVVCITQARMGSTRLPGKVLLTVAGRTLLAHQVERLRRAALVDEVVVATSDRVADDAIADQCRVLGVACFRGSEHDVLDRFCRAALAHHADVAVRVTGDCPLIDPGLIDRLLTLFLAADPPLDHASVDIGYYPRGLDAEAISMTALQAAWQEAREPFEREHVTPFIYRRPDRFRLGSLPPAGPAPVEMGPQRWCVDTVEDFQLVRRLLETLLPAQPHFTWTDCLDVLRRHPDWVLLNRDVVQKPLA</sequence>
<comment type="caution">
    <text evidence="1">The sequence shown here is derived from an EMBL/GenBank/DDBJ whole genome shotgun (WGS) entry which is preliminary data.</text>
</comment>
<dbReference type="InterPro" id="IPR003329">
    <property type="entry name" value="Cytidylyl_trans"/>
</dbReference>
<reference evidence="1 2" key="1">
    <citation type="submission" date="2019-06" db="EMBL/GenBank/DDBJ databases">
        <title>Genomic Encyclopedia of Type Strains, Phase IV (KMG-V): Genome sequencing to study the core and pangenomes of soil and plant-associated prokaryotes.</title>
        <authorList>
            <person name="Whitman W."/>
        </authorList>
    </citation>
    <scope>NUCLEOTIDE SEQUENCE [LARGE SCALE GENOMIC DNA]</scope>
    <source>
        <strain evidence="1 2">BR 11880</strain>
    </source>
</reference>
<dbReference type="Proteomes" id="UP000319859">
    <property type="component" value="Unassembled WGS sequence"/>
</dbReference>
<gene>
    <name evidence="1" type="ORF">FBZ89_10820</name>
</gene>
<dbReference type="EMBL" id="VITN01000008">
    <property type="protein sequence ID" value="TWB18965.1"/>
    <property type="molecule type" value="Genomic_DNA"/>
</dbReference>
<dbReference type="CDD" id="cd02518">
    <property type="entry name" value="GT2_SpsF"/>
    <property type="match status" value="1"/>
</dbReference>
<name>A0A560FBL9_9PROT</name>
<dbReference type="AlphaFoldDB" id="A0A560FBL9"/>
<dbReference type="InterPro" id="IPR029044">
    <property type="entry name" value="Nucleotide-diphossugar_trans"/>
</dbReference>
<dbReference type="SUPFAM" id="SSF53448">
    <property type="entry name" value="Nucleotide-diphospho-sugar transferases"/>
    <property type="match status" value="1"/>
</dbReference>
<dbReference type="GO" id="GO:0005829">
    <property type="term" value="C:cytosol"/>
    <property type="evidence" value="ECO:0007669"/>
    <property type="project" value="TreeGrafter"/>
</dbReference>
<organism evidence="1 2">
    <name type="scientific">Nitrospirillum amazonense</name>
    <dbReference type="NCBI Taxonomy" id="28077"/>
    <lineage>
        <taxon>Bacteria</taxon>
        <taxon>Pseudomonadati</taxon>
        <taxon>Pseudomonadota</taxon>
        <taxon>Alphaproteobacteria</taxon>
        <taxon>Rhodospirillales</taxon>
        <taxon>Azospirillaceae</taxon>
        <taxon>Nitrospirillum</taxon>
    </lineage>
</organism>